<name>A0A066UH97_9GAMM</name>
<proteinExistence type="inferred from homology"/>
<feature type="short sequence motif" description="'HIGH' region" evidence="11">
    <location>
        <begin position="126"/>
        <end position="136"/>
    </location>
</feature>
<dbReference type="InterPro" id="IPR001412">
    <property type="entry name" value="aa-tRNA-synth_I_CS"/>
</dbReference>
<feature type="domain" description="DALR anticodon binding" evidence="13">
    <location>
        <begin position="464"/>
        <end position="579"/>
    </location>
</feature>
<evidence type="ECO:0000313" key="16">
    <source>
        <dbReference type="Proteomes" id="UP000035860"/>
    </source>
</evidence>
<dbReference type="PROSITE" id="PS00178">
    <property type="entry name" value="AA_TRNA_LIGASE_I"/>
    <property type="match status" value="1"/>
</dbReference>
<sequence>MTIQSLLHTHLQTAMINAGADKDTDPVIKQSGKPQFGDYQANGVMSVAKKLGTNPREFAQKVLDELANSQALDGIADKLEIAGPGFINIFLDKEFLAKSAHTARTSDRLGITSDHTETVVIDYSSPNVAKEMHVGHLRSTIIGDSSVRVLEFLGDTVIRANHVGDWGTQFGMLIAYLEKMQNENASDMELSDLEAFYRDAKATYDNDEAFAEKARGYVVKLQSGDEYCLAMWQKLVAITMSQNQASYERLNVTLTDKDIMGESLYNPMLPDIVKTLKDKGIAVEDDGATVVYLPEFKNKEGEPLGIIIQKKDGGFLYTTTDIAAASYRYHTLHADRAIVYSDTRQAQHMAQAWAIARLGGFVPDNFKLEHHNFGMMLGKDGKPFKTRTGGTVKLADLLDEAVARATVLIESKNPDVTAGERTALIDAVAIGAVKYADLSKHRTTDYVFDWDSMLNFEGNTAPYMQYAYTRVRSIFAKAGVNSDTLTGEIVITDDKERALAVKLLQFEEALRQVAKDGTPHVLCGYLYELAGIFSSFYEACPILSADDDTKNSRLQLADLTAKTLKTGLDLLGIKTVEKM</sequence>
<dbReference type="Gene3D" id="3.30.1360.70">
    <property type="entry name" value="Arginyl tRNA synthetase N-terminal domain"/>
    <property type="match status" value="1"/>
</dbReference>
<keyword evidence="7 11" id="KW-0067">ATP-binding</keyword>
<dbReference type="CDD" id="cd00671">
    <property type="entry name" value="ArgRS_core"/>
    <property type="match status" value="1"/>
</dbReference>
<dbReference type="PRINTS" id="PR01038">
    <property type="entry name" value="TRNASYNTHARG"/>
</dbReference>
<keyword evidence="8 11" id="KW-0648">Protein biosynthesis</keyword>
<dbReference type="SMART" id="SM00836">
    <property type="entry name" value="DALR_1"/>
    <property type="match status" value="1"/>
</dbReference>
<evidence type="ECO:0000256" key="2">
    <source>
        <dbReference type="ARBA" id="ARBA00005594"/>
    </source>
</evidence>
<dbReference type="Pfam" id="PF03485">
    <property type="entry name" value="Arg_tRNA_synt_N"/>
    <property type="match status" value="1"/>
</dbReference>
<dbReference type="GO" id="GO:0005737">
    <property type="term" value="C:cytoplasm"/>
    <property type="evidence" value="ECO:0007669"/>
    <property type="project" value="UniProtKB-SubCell"/>
</dbReference>
<keyword evidence="6 11" id="KW-0547">Nucleotide-binding</keyword>
<dbReference type="SMART" id="SM01016">
    <property type="entry name" value="Arg_tRNA_synt_N"/>
    <property type="match status" value="1"/>
</dbReference>
<comment type="similarity">
    <text evidence="2 11 12">Belongs to the class-I aminoacyl-tRNA synthetase family.</text>
</comment>
<evidence type="ECO:0000256" key="6">
    <source>
        <dbReference type="ARBA" id="ARBA00022741"/>
    </source>
</evidence>
<keyword evidence="16" id="KW-1185">Reference proteome</keyword>
<evidence type="ECO:0000256" key="3">
    <source>
        <dbReference type="ARBA" id="ARBA00011245"/>
    </source>
</evidence>
<dbReference type="EC" id="6.1.1.19" evidence="11"/>
<evidence type="ECO:0000256" key="11">
    <source>
        <dbReference type="HAMAP-Rule" id="MF_00123"/>
    </source>
</evidence>
<evidence type="ECO:0000256" key="7">
    <source>
        <dbReference type="ARBA" id="ARBA00022840"/>
    </source>
</evidence>
<reference evidence="15 16" key="1">
    <citation type="journal article" date="2014" name="Genome Announc.">
        <title>Draft Genome Sequence of Moraxella bovoculi Strain 237T (ATCC BAA-1259T) Isolated from a Calf with Infectious Bovine Keratoconjunctivitis.</title>
        <authorList>
            <person name="Calcutt M.J."/>
            <person name="Foecking M.F."/>
            <person name="Martin N.T."/>
            <person name="Mhlanga-Mutangadura T."/>
            <person name="Reilly T.J."/>
        </authorList>
    </citation>
    <scope>NUCLEOTIDE SEQUENCE [LARGE SCALE GENOMIC DNA]</scope>
    <source>
        <strain evidence="15 16">237</strain>
    </source>
</reference>
<comment type="catalytic activity">
    <reaction evidence="10 11">
        <text>tRNA(Arg) + L-arginine + ATP = L-arginyl-tRNA(Arg) + AMP + diphosphate</text>
        <dbReference type="Rhea" id="RHEA:20301"/>
        <dbReference type="Rhea" id="RHEA-COMP:9658"/>
        <dbReference type="Rhea" id="RHEA-COMP:9673"/>
        <dbReference type="ChEBI" id="CHEBI:30616"/>
        <dbReference type="ChEBI" id="CHEBI:32682"/>
        <dbReference type="ChEBI" id="CHEBI:33019"/>
        <dbReference type="ChEBI" id="CHEBI:78442"/>
        <dbReference type="ChEBI" id="CHEBI:78513"/>
        <dbReference type="ChEBI" id="CHEBI:456215"/>
        <dbReference type="EC" id="6.1.1.19"/>
    </reaction>
</comment>
<dbReference type="CDD" id="cd07956">
    <property type="entry name" value="Anticodon_Ia_Arg"/>
    <property type="match status" value="1"/>
</dbReference>
<dbReference type="Pfam" id="PF00750">
    <property type="entry name" value="tRNA-synt_1d"/>
    <property type="match status" value="1"/>
</dbReference>
<dbReference type="InterPro" id="IPR014729">
    <property type="entry name" value="Rossmann-like_a/b/a_fold"/>
</dbReference>
<keyword evidence="9 11" id="KW-0030">Aminoacyl-tRNA synthetase</keyword>
<gene>
    <name evidence="11 15" type="primary">argS</name>
    <name evidence="15" type="ORF">MBO_05399</name>
</gene>
<comment type="subcellular location">
    <subcellularLocation>
        <location evidence="1 11">Cytoplasm</location>
    </subcellularLocation>
</comment>
<dbReference type="OrthoDB" id="9803211at2"/>
<evidence type="ECO:0000259" key="14">
    <source>
        <dbReference type="SMART" id="SM01016"/>
    </source>
</evidence>
<dbReference type="PANTHER" id="PTHR11956">
    <property type="entry name" value="ARGINYL-TRNA SYNTHETASE"/>
    <property type="match status" value="1"/>
</dbReference>
<dbReference type="EMBL" id="AOMT01000022">
    <property type="protein sequence ID" value="KDN25217.1"/>
    <property type="molecule type" value="Genomic_DNA"/>
</dbReference>
<dbReference type="HAMAP" id="MF_00123">
    <property type="entry name" value="Arg_tRNA_synth"/>
    <property type="match status" value="1"/>
</dbReference>
<dbReference type="InterPro" id="IPR035684">
    <property type="entry name" value="ArgRS_core"/>
</dbReference>
<evidence type="ECO:0000259" key="13">
    <source>
        <dbReference type="SMART" id="SM00836"/>
    </source>
</evidence>
<dbReference type="GO" id="GO:0006420">
    <property type="term" value="P:arginyl-tRNA aminoacylation"/>
    <property type="evidence" value="ECO:0007669"/>
    <property type="project" value="UniProtKB-UniRule"/>
</dbReference>
<accession>A0A066UH97</accession>
<dbReference type="InterPro" id="IPR008909">
    <property type="entry name" value="DALR_anticod-bd"/>
</dbReference>
<evidence type="ECO:0000313" key="15">
    <source>
        <dbReference type="EMBL" id="KDN25217.1"/>
    </source>
</evidence>
<dbReference type="InterPro" id="IPR009080">
    <property type="entry name" value="tRNAsynth_Ia_anticodon-bd"/>
</dbReference>
<dbReference type="SUPFAM" id="SSF55190">
    <property type="entry name" value="Arginyl-tRNA synthetase (ArgRS), N-terminal 'additional' domain"/>
    <property type="match status" value="1"/>
</dbReference>
<evidence type="ECO:0000256" key="5">
    <source>
        <dbReference type="ARBA" id="ARBA00022598"/>
    </source>
</evidence>
<dbReference type="SUPFAM" id="SSF47323">
    <property type="entry name" value="Anticodon-binding domain of a subclass of class I aminoacyl-tRNA synthetases"/>
    <property type="match status" value="1"/>
</dbReference>
<evidence type="ECO:0000256" key="8">
    <source>
        <dbReference type="ARBA" id="ARBA00022917"/>
    </source>
</evidence>
<dbReference type="Gene3D" id="3.40.50.620">
    <property type="entry name" value="HUPs"/>
    <property type="match status" value="1"/>
</dbReference>
<dbReference type="InterPro" id="IPR001278">
    <property type="entry name" value="Arg-tRNA-ligase"/>
</dbReference>
<dbReference type="eggNOG" id="COG0018">
    <property type="taxonomic scope" value="Bacteria"/>
</dbReference>
<dbReference type="PANTHER" id="PTHR11956:SF5">
    <property type="entry name" value="ARGININE--TRNA LIGASE, CYTOPLASMIC"/>
    <property type="match status" value="1"/>
</dbReference>
<dbReference type="InterPro" id="IPR005148">
    <property type="entry name" value="Arg-tRNA-synth_N"/>
</dbReference>
<evidence type="ECO:0000256" key="12">
    <source>
        <dbReference type="RuleBase" id="RU363038"/>
    </source>
</evidence>
<dbReference type="NCBIfam" id="TIGR00456">
    <property type="entry name" value="argS"/>
    <property type="match status" value="1"/>
</dbReference>
<keyword evidence="4 11" id="KW-0963">Cytoplasm</keyword>
<keyword evidence="5 11" id="KW-0436">Ligase</keyword>
<dbReference type="InterPro" id="IPR036695">
    <property type="entry name" value="Arg-tRNA-synth_N_sf"/>
</dbReference>
<protein>
    <recommendedName>
        <fullName evidence="11">Arginine--tRNA ligase</fullName>
        <ecNumber evidence="11">6.1.1.19</ecNumber>
    </recommendedName>
    <alternativeName>
        <fullName evidence="11">Arginyl-tRNA synthetase</fullName>
        <shortName evidence="11">ArgRS</shortName>
    </alternativeName>
</protein>
<evidence type="ECO:0000256" key="10">
    <source>
        <dbReference type="ARBA" id="ARBA00049339"/>
    </source>
</evidence>
<dbReference type="FunFam" id="1.10.730.10:FF:000001">
    <property type="entry name" value="Arginine--tRNA ligase"/>
    <property type="match status" value="1"/>
</dbReference>
<organism evidence="15 16">
    <name type="scientific">Moraxella bovoculi 237</name>
    <dbReference type="NCBI Taxonomy" id="743974"/>
    <lineage>
        <taxon>Bacteria</taxon>
        <taxon>Pseudomonadati</taxon>
        <taxon>Pseudomonadota</taxon>
        <taxon>Gammaproteobacteria</taxon>
        <taxon>Moraxellales</taxon>
        <taxon>Moraxellaceae</taxon>
        <taxon>Moraxella</taxon>
    </lineage>
</organism>
<dbReference type="FunFam" id="3.40.50.620:FF:000030">
    <property type="entry name" value="Arginine--tRNA ligase"/>
    <property type="match status" value="1"/>
</dbReference>
<comment type="subunit">
    <text evidence="3 11">Monomer.</text>
</comment>
<dbReference type="Gene3D" id="1.10.730.10">
    <property type="entry name" value="Isoleucyl-tRNA Synthetase, Domain 1"/>
    <property type="match status" value="1"/>
</dbReference>
<evidence type="ECO:0000256" key="1">
    <source>
        <dbReference type="ARBA" id="ARBA00004496"/>
    </source>
</evidence>
<dbReference type="Pfam" id="PF05746">
    <property type="entry name" value="DALR_1"/>
    <property type="match status" value="1"/>
</dbReference>
<dbReference type="AlphaFoldDB" id="A0A066UH97"/>
<dbReference type="GO" id="GO:0005524">
    <property type="term" value="F:ATP binding"/>
    <property type="evidence" value="ECO:0007669"/>
    <property type="project" value="UniProtKB-UniRule"/>
</dbReference>
<dbReference type="GO" id="GO:0004814">
    <property type="term" value="F:arginine-tRNA ligase activity"/>
    <property type="evidence" value="ECO:0007669"/>
    <property type="project" value="UniProtKB-UniRule"/>
</dbReference>
<comment type="caution">
    <text evidence="15">The sequence shown here is derived from an EMBL/GenBank/DDBJ whole genome shotgun (WGS) entry which is preliminary data.</text>
</comment>
<evidence type="ECO:0000256" key="4">
    <source>
        <dbReference type="ARBA" id="ARBA00022490"/>
    </source>
</evidence>
<dbReference type="Proteomes" id="UP000035860">
    <property type="component" value="Unassembled WGS sequence"/>
</dbReference>
<evidence type="ECO:0000256" key="9">
    <source>
        <dbReference type="ARBA" id="ARBA00023146"/>
    </source>
</evidence>
<dbReference type="RefSeq" id="WP_036365102.1">
    <property type="nucleotide sequence ID" value="NZ_AOMT01000022.1"/>
</dbReference>
<dbReference type="SUPFAM" id="SSF52374">
    <property type="entry name" value="Nucleotidylyl transferase"/>
    <property type="match status" value="1"/>
</dbReference>
<feature type="domain" description="Arginyl tRNA synthetase N-terminal" evidence="14">
    <location>
        <begin position="1"/>
        <end position="91"/>
    </location>
</feature>